<sequence length="147" mass="17139">MKMVYIPWGKDFYSIGVMLSEGEYPAIDVAEYDDHGRLRLFMSLSGNQFMSERYLYDRKSMPQNVVISEISDSEMLRSSLSDFDEFYSISVNIWDLTDEMDIENSCLLYRKIETNSGLWRQLMEPEENQMPDFPKKGEDAAPVGDKE</sequence>
<dbReference type="RefSeq" id="WP_249279683.1">
    <property type="nucleotide sequence ID" value="NZ_JACRSS010000001.1"/>
</dbReference>
<feature type="compositionally biased region" description="Basic and acidic residues" evidence="1">
    <location>
        <begin position="133"/>
        <end position="147"/>
    </location>
</feature>
<evidence type="ECO:0000256" key="1">
    <source>
        <dbReference type="SAM" id="MobiDB-lite"/>
    </source>
</evidence>
<dbReference type="AlphaFoldDB" id="A0A926HWB9"/>
<keyword evidence="3" id="KW-1185">Reference proteome</keyword>
<organism evidence="2 3">
    <name type="scientific">Guopingia tenuis</name>
    <dbReference type="NCBI Taxonomy" id="2763656"/>
    <lineage>
        <taxon>Bacteria</taxon>
        <taxon>Bacillati</taxon>
        <taxon>Bacillota</taxon>
        <taxon>Clostridia</taxon>
        <taxon>Christensenellales</taxon>
        <taxon>Christensenellaceae</taxon>
        <taxon>Guopingia</taxon>
    </lineage>
</organism>
<protein>
    <submittedName>
        <fullName evidence="2">Uncharacterized protein</fullName>
    </submittedName>
</protein>
<name>A0A926HWB9_9FIRM</name>
<feature type="region of interest" description="Disordered" evidence="1">
    <location>
        <begin position="125"/>
        <end position="147"/>
    </location>
</feature>
<accession>A0A926HWB9</accession>
<dbReference type="Proteomes" id="UP000617951">
    <property type="component" value="Unassembled WGS sequence"/>
</dbReference>
<dbReference type="EMBL" id="JACRSS010000001">
    <property type="protein sequence ID" value="MBC8537845.1"/>
    <property type="molecule type" value="Genomic_DNA"/>
</dbReference>
<comment type="caution">
    <text evidence="2">The sequence shown here is derived from an EMBL/GenBank/DDBJ whole genome shotgun (WGS) entry which is preliminary data.</text>
</comment>
<evidence type="ECO:0000313" key="2">
    <source>
        <dbReference type="EMBL" id="MBC8537845.1"/>
    </source>
</evidence>
<evidence type="ECO:0000313" key="3">
    <source>
        <dbReference type="Proteomes" id="UP000617951"/>
    </source>
</evidence>
<proteinExistence type="predicted"/>
<reference evidence="2" key="1">
    <citation type="submission" date="2020-08" db="EMBL/GenBank/DDBJ databases">
        <title>Genome public.</title>
        <authorList>
            <person name="Liu C."/>
            <person name="Sun Q."/>
        </authorList>
    </citation>
    <scope>NUCLEOTIDE SEQUENCE</scope>
    <source>
        <strain evidence="2">NSJ-63</strain>
    </source>
</reference>
<gene>
    <name evidence="2" type="ORF">H8693_02710</name>
</gene>